<keyword evidence="3" id="KW-1185">Reference proteome</keyword>
<evidence type="ECO:0000256" key="1">
    <source>
        <dbReference type="SAM" id="MobiDB-lite"/>
    </source>
</evidence>
<proteinExistence type="predicted"/>
<dbReference type="AlphaFoldDB" id="A0A1G8TZ41"/>
<protein>
    <submittedName>
        <fullName evidence="2">Uncharacterized protein</fullName>
    </submittedName>
</protein>
<feature type="compositionally biased region" description="Basic residues" evidence="1">
    <location>
        <begin position="33"/>
        <end position="50"/>
    </location>
</feature>
<feature type="region of interest" description="Disordered" evidence="1">
    <location>
        <begin position="14"/>
        <end position="50"/>
    </location>
</feature>
<feature type="compositionally biased region" description="Basic and acidic residues" evidence="1">
    <location>
        <begin position="14"/>
        <end position="32"/>
    </location>
</feature>
<gene>
    <name evidence="2" type="ORF">SAMN04490247_2015</name>
</gene>
<dbReference type="Proteomes" id="UP000199225">
    <property type="component" value="Unassembled WGS sequence"/>
</dbReference>
<evidence type="ECO:0000313" key="3">
    <source>
        <dbReference type="Proteomes" id="UP000199225"/>
    </source>
</evidence>
<organism evidence="2 3">
    <name type="scientific">Salimicrobium halophilum</name>
    <dbReference type="NCBI Taxonomy" id="86666"/>
    <lineage>
        <taxon>Bacteria</taxon>
        <taxon>Bacillati</taxon>
        <taxon>Bacillota</taxon>
        <taxon>Bacilli</taxon>
        <taxon>Bacillales</taxon>
        <taxon>Bacillaceae</taxon>
        <taxon>Salimicrobium</taxon>
    </lineage>
</organism>
<accession>A0A1G8TZ41</accession>
<name>A0A1G8TZ41_9BACI</name>
<dbReference type="EMBL" id="FNEV01000005">
    <property type="protein sequence ID" value="SDJ46020.1"/>
    <property type="molecule type" value="Genomic_DNA"/>
</dbReference>
<evidence type="ECO:0000313" key="2">
    <source>
        <dbReference type="EMBL" id="SDJ46020.1"/>
    </source>
</evidence>
<sequence length="50" mass="6112">MTLLYTRAREKFEEDFRKTPEGKKQQELAEAKRAKRTRSGKWLRRSSKRK</sequence>
<reference evidence="3" key="1">
    <citation type="submission" date="2016-10" db="EMBL/GenBank/DDBJ databases">
        <authorList>
            <person name="Varghese N."/>
            <person name="Submissions S."/>
        </authorList>
    </citation>
    <scope>NUCLEOTIDE SEQUENCE [LARGE SCALE GENOMIC DNA]</scope>
    <source>
        <strain evidence="3">DSM 4771</strain>
    </source>
</reference>
<dbReference type="RefSeq" id="WP_176757491.1">
    <property type="nucleotide sequence ID" value="NZ_FNEV01000005.1"/>
</dbReference>